<protein>
    <submittedName>
        <fullName evidence="1">Uncharacterized protein</fullName>
    </submittedName>
</protein>
<evidence type="ECO:0000313" key="1">
    <source>
        <dbReference type="EMBL" id="CAJ0856461.1"/>
    </source>
</evidence>
<accession>A0AA48RC90</accession>
<gene>
    <name evidence="1" type="ORF">AMST5_00926</name>
</gene>
<dbReference type="EMBL" id="OY288114">
    <property type="protein sequence ID" value="CAJ0856461.1"/>
    <property type="molecule type" value="Genomic_DNA"/>
</dbReference>
<reference evidence="1" key="1">
    <citation type="submission" date="2023-07" db="EMBL/GenBank/DDBJ databases">
        <authorList>
            <person name="Pelsma A.J. K."/>
        </authorList>
    </citation>
    <scope>NUCLEOTIDE SEQUENCE</scope>
</reference>
<organism evidence="1">
    <name type="scientific">freshwater sediment metagenome</name>
    <dbReference type="NCBI Taxonomy" id="556182"/>
    <lineage>
        <taxon>unclassified sequences</taxon>
        <taxon>metagenomes</taxon>
        <taxon>ecological metagenomes</taxon>
    </lineage>
</organism>
<name>A0AA48RC90_9ZZZZ</name>
<dbReference type="AlphaFoldDB" id="A0AA48RC90"/>
<proteinExistence type="predicted"/>
<sequence length="157" mass="17785">MRNKLKSSLLGLLSATTALSALPPEAMAGPMSIAPPATVALNAPTIDVHYYRHWGRPHWGYRHWGYRHWGWRPHYRHWGYYRPHYHWGYYRPYYRRVYYPAYGYYNPGAAVFGSALGLMGLGLAAATAPAWGLGWGGGWGGWGYPGYGYAGWGGGWW</sequence>